<feature type="compositionally biased region" description="Low complexity" evidence="1">
    <location>
        <begin position="22"/>
        <end position="33"/>
    </location>
</feature>
<organism evidence="2 3">
    <name type="scientific">Halocaridina rubra</name>
    <name type="common">Hawaiian red shrimp</name>
    <dbReference type="NCBI Taxonomy" id="373956"/>
    <lineage>
        <taxon>Eukaryota</taxon>
        <taxon>Metazoa</taxon>
        <taxon>Ecdysozoa</taxon>
        <taxon>Arthropoda</taxon>
        <taxon>Crustacea</taxon>
        <taxon>Multicrustacea</taxon>
        <taxon>Malacostraca</taxon>
        <taxon>Eumalacostraca</taxon>
        <taxon>Eucarida</taxon>
        <taxon>Decapoda</taxon>
        <taxon>Pleocyemata</taxon>
        <taxon>Caridea</taxon>
        <taxon>Atyoidea</taxon>
        <taxon>Atyidae</taxon>
        <taxon>Halocaridina</taxon>
    </lineage>
</organism>
<protein>
    <submittedName>
        <fullName evidence="2">Uncharacterized protein</fullName>
    </submittedName>
</protein>
<reference evidence="2 3" key="1">
    <citation type="submission" date="2023-11" db="EMBL/GenBank/DDBJ databases">
        <title>Halocaridina rubra genome assembly.</title>
        <authorList>
            <person name="Smith C."/>
        </authorList>
    </citation>
    <scope>NUCLEOTIDE SEQUENCE [LARGE SCALE GENOMIC DNA]</scope>
    <source>
        <strain evidence="2">EP-1</strain>
        <tissue evidence="2">Whole</tissue>
    </source>
</reference>
<comment type="caution">
    <text evidence="2">The sequence shown here is derived from an EMBL/GenBank/DDBJ whole genome shotgun (WGS) entry which is preliminary data.</text>
</comment>
<feature type="compositionally biased region" description="Polar residues" evidence="1">
    <location>
        <begin position="1310"/>
        <end position="1323"/>
    </location>
</feature>
<evidence type="ECO:0000313" key="3">
    <source>
        <dbReference type="Proteomes" id="UP001381693"/>
    </source>
</evidence>
<dbReference type="Proteomes" id="UP001381693">
    <property type="component" value="Unassembled WGS sequence"/>
</dbReference>
<feature type="compositionally biased region" description="Low complexity" evidence="1">
    <location>
        <begin position="153"/>
        <end position="163"/>
    </location>
</feature>
<feature type="region of interest" description="Disordered" evidence="1">
    <location>
        <begin position="763"/>
        <end position="791"/>
    </location>
</feature>
<feature type="compositionally biased region" description="Basic and acidic residues" evidence="1">
    <location>
        <begin position="515"/>
        <end position="536"/>
    </location>
</feature>
<feature type="region of interest" description="Disordered" evidence="1">
    <location>
        <begin position="829"/>
        <end position="941"/>
    </location>
</feature>
<feature type="compositionally biased region" description="Basic and acidic residues" evidence="1">
    <location>
        <begin position="496"/>
        <end position="506"/>
    </location>
</feature>
<proteinExistence type="predicted"/>
<feature type="compositionally biased region" description="Polar residues" evidence="1">
    <location>
        <begin position="1269"/>
        <end position="1280"/>
    </location>
</feature>
<feature type="region of interest" description="Disordered" evidence="1">
    <location>
        <begin position="1228"/>
        <end position="1280"/>
    </location>
</feature>
<feature type="region of interest" description="Disordered" evidence="1">
    <location>
        <begin position="397"/>
        <end position="444"/>
    </location>
</feature>
<feature type="non-terminal residue" evidence="2">
    <location>
        <position position="1540"/>
    </location>
</feature>
<gene>
    <name evidence="2" type="ORF">SK128_003547</name>
</gene>
<accession>A0AAN8WTA6</accession>
<evidence type="ECO:0000256" key="1">
    <source>
        <dbReference type="SAM" id="MobiDB-lite"/>
    </source>
</evidence>
<feature type="compositionally biased region" description="Polar residues" evidence="1">
    <location>
        <begin position="829"/>
        <end position="842"/>
    </location>
</feature>
<evidence type="ECO:0000313" key="2">
    <source>
        <dbReference type="EMBL" id="KAK7070637.1"/>
    </source>
</evidence>
<name>A0AAN8WTA6_HALRR</name>
<feature type="region of interest" description="Disordered" evidence="1">
    <location>
        <begin position="1292"/>
        <end position="1384"/>
    </location>
</feature>
<feature type="compositionally biased region" description="Basic and acidic residues" evidence="1">
    <location>
        <begin position="881"/>
        <end position="895"/>
    </location>
</feature>
<feature type="compositionally biased region" description="Low complexity" evidence="1">
    <location>
        <begin position="1195"/>
        <end position="1205"/>
    </location>
</feature>
<feature type="region of interest" description="Disordered" evidence="1">
    <location>
        <begin position="975"/>
        <end position="1013"/>
    </location>
</feature>
<keyword evidence="3" id="KW-1185">Reference proteome</keyword>
<feature type="region of interest" description="Disordered" evidence="1">
    <location>
        <begin position="480"/>
        <end position="551"/>
    </location>
</feature>
<feature type="region of interest" description="Disordered" evidence="1">
    <location>
        <begin position="1"/>
        <end position="33"/>
    </location>
</feature>
<feature type="compositionally biased region" description="Basic and acidic residues" evidence="1">
    <location>
        <begin position="112"/>
        <end position="128"/>
    </location>
</feature>
<feature type="region of interest" description="Disordered" evidence="1">
    <location>
        <begin position="1169"/>
        <end position="1210"/>
    </location>
</feature>
<sequence>MVRSGAPVIQPRSELTLHRAPPRSSRNLSRSPLRSLNEDLIGTPQCQDTPPVRSYSLKDRLTSSSLKGKESFRFSSLRSKESNRSSVCSEEEEVFRTSSIRCQGSAKMPSVRGHESYRMSSLRSEDNYRMSSRRRMEYSPTSSVSSRHRRQGSVLSRTSSVMRSVRKRSRPLYREAHTRFRAVRRWADNFRSRVPGRLGAPLLTPARPRRCHRPVCVAPPGGCQLSSSPRISSSARNNPRVRVTHRAASAAREVSWEARSGLAALFECGATAGAAAVAGVVRVCAAFVAMADARLQQLRRSISSWSLSTIKKPKITIPKLKTPSLNLFTTRKRNRVNPKDEESAADEVKAELLKAEGTGKADQEENLNRIDGKVIHEPVKATGESQPTIVLTVHDQEGKADLSPPSSRSGLLAPNDDIEYIDSDDGDDERYHYGQSPSADYSDTWFDCRGTLTRGQEDLTCVGLDYDECSPSTYYDATEPALQQEKDSSSSLVKTGQDENLKRTNESEVSTLLTRNERTSDALHKNEGDDNKKLPEQDIQEANGSQKAREWVKSLDEATEVRVKKWIEMQKEKTSVDLPKSKSEIRLDSLDDTPGQWATRNEIKLNTVTDDESYVEYLKNYGAAINEVGDQETDDAARRESLKRVFQVRGKLSMKRIVDPQSPSYKDTDIYIASTPFALTNSSGNRESRESEDGINCGSVDFEPAVELNEMTFGNNKSKAEQNIADNNESLILQSDSSKIPSQTLPQLIPHIVINEPDVEMVENESPPRVENDVDVSDNSLPSESHTETVSEKVLAQDDTRPEKEIINYVREIQNQDLVIHPSEESEIVTNDSIKVDSSSTTKDVESDSKKPDRKKKISAPNIHKSIKHFAGSIFSQQNEAKSRKDQLENKESEKKKRRSRLSPFTKDYLFKHTSGKKEDKSETVELNNSFSREDETPVISECSSEGAQLLSEEKNIVDEVDRIDTTKELPLSESVKSLHEIPGGSSESLEYVSPIESDEQKSLSHESSPGFGNPFVEEDGLLMRKDALLAIRSMDADDASTHYYSFLSATDDVQSPVKELDETTLPVAKEKVEPLQDMCVFHEPPQKSETAVDEISLASTTETIKSQSTSSSVVFVDKAKERNTFNSLSQVPKDPSMKLLEVTDFSSPCVAVSQDKVVIPTEVPKLKLAPSHLPEHQEPPKPSPRTKKGKYGCSSASSTPTTPTGLTNPVLGAKEILSLPLDSTVGSSIETSSNNNTKVLESSAMATYPRRKSPGKNLAHPGEIARNSGDSGYSGPGNNYYESEPIYWEISETKGAPPRPSPRGKKGQRTPSEQSLNVSTSVPAYKPDVSLGQAVAPPLPTVPIPTERQNLPEWINKRAPIPSPRTKKQRSLQSLPSVVPTEETMEAVKKKLQSMSSAPLSSTQMVQPPINNHASGEQFYSGKAASISYGFTQDAGIPSPPVRGKKASQISLPAAMAVEESMIRQQKRSSLHESNLTRSHDKGAAPRPPSVRRSRRRTDPTQGLSVAGLRSAIKLVDADLMGLTDLLLAVGVGITTAKT</sequence>
<feature type="region of interest" description="Disordered" evidence="1">
    <location>
        <begin position="1462"/>
        <end position="1505"/>
    </location>
</feature>
<feature type="compositionally biased region" description="Acidic residues" evidence="1">
    <location>
        <begin position="416"/>
        <end position="428"/>
    </location>
</feature>
<feature type="compositionally biased region" description="Polar residues" evidence="1">
    <location>
        <begin position="1228"/>
        <end position="1241"/>
    </location>
</feature>
<dbReference type="EMBL" id="JAXCGZ010015278">
    <property type="protein sequence ID" value="KAK7070637.1"/>
    <property type="molecule type" value="Genomic_DNA"/>
</dbReference>
<feature type="region of interest" description="Disordered" evidence="1">
    <location>
        <begin position="103"/>
        <end position="168"/>
    </location>
</feature>